<evidence type="ECO:0000313" key="14">
    <source>
        <dbReference type="EMBL" id="ADQ15859.1"/>
    </source>
</evidence>
<keyword evidence="4 10" id="KW-1003">Cell membrane</keyword>
<evidence type="ECO:0000256" key="1">
    <source>
        <dbReference type="ARBA" id="ARBA00004651"/>
    </source>
</evidence>
<evidence type="ECO:0000259" key="12">
    <source>
        <dbReference type="Pfam" id="PF02687"/>
    </source>
</evidence>
<evidence type="ECO:0000259" key="13">
    <source>
        <dbReference type="Pfam" id="PF18075"/>
    </source>
</evidence>
<dbReference type="eggNOG" id="COG2177">
    <property type="taxonomic scope" value="Bacteria"/>
</dbReference>
<keyword evidence="7 11" id="KW-1133">Transmembrane helix</keyword>
<evidence type="ECO:0000256" key="7">
    <source>
        <dbReference type="ARBA" id="ARBA00022989"/>
    </source>
</evidence>
<protein>
    <recommendedName>
        <fullName evidence="3 10">Cell division protein FtsX</fullName>
    </recommendedName>
</protein>
<dbReference type="OrthoDB" id="9813411at2"/>
<dbReference type="InterPro" id="IPR040690">
    <property type="entry name" value="FtsX_ECD"/>
</dbReference>
<evidence type="ECO:0000256" key="9">
    <source>
        <dbReference type="ARBA" id="ARBA00023306"/>
    </source>
</evidence>
<dbReference type="AlphaFoldDB" id="E4RS43"/>
<dbReference type="EMBL" id="CP002305">
    <property type="protein sequence ID" value="ADQ15859.1"/>
    <property type="molecule type" value="Genomic_DNA"/>
</dbReference>
<keyword evidence="9 10" id="KW-0131">Cell cycle</keyword>
<feature type="transmembrane region" description="Helical" evidence="11">
    <location>
        <begin position="219"/>
        <end position="238"/>
    </location>
</feature>
<dbReference type="KEGG" id="lby:Lbys_0063"/>
<sequence>MSINRKLGNYPGILITVSLTVALFLIGFCGWIAITSKELIKYVRQNVEIQVYMDKGLDSVSIHQLRSKLEALNVAEIEKGKPAIALITKDQAADIFFKETKENYKEVLGENPFSDAYTIKLQEENINEARLQELKTKIEKIEGVSDVDYPRDFLKGIITNVNKIYKVVAIIVLIFFVATLLLINNTIKLALYSQRFIIRTMQLVGATDGFIQKPFLKTGFFQGLFAGILSIALVYFTQNAAATQVEGLNLLANQELTWILYLILLVLGPLVGVLSTYQSVARYHKMDLDKLY</sequence>
<dbReference type="RefSeq" id="WP_013406917.1">
    <property type="nucleotide sequence ID" value="NC_014655.1"/>
</dbReference>
<feature type="transmembrane region" description="Helical" evidence="11">
    <location>
        <begin position="164"/>
        <end position="183"/>
    </location>
</feature>
<reference evidence="14 15" key="2">
    <citation type="journal article" date="2011" name="Stand. Genomic Sci.">
        <title>Complete genome sequence of Leadbetterella byssophila type strain (4M15).</title>
        <authorList>
            <person name="Abt B."/>
            <person name="Teshima H."/>
            <person name="Lucas S."/>
            <person name="Lapidus A."/>
            <person name="Del Rio T.G."/>
            <person name="Nolan M."/>
            <person name="Tice H."/>
            <person name="Cheng J.F."/>
            <person name="Pitluck S."/>
            <person name="Liolios K."/>
            <person name="Pagani I."/>
            <person name="Ivanova N."/>
            <person name="Mavromatis K."/>
            <person name="Pati A."/>
            <person name="Tapia R."/>
            <person name="Han C."/>
            <person name="Goodwin L."/>
            <person name="Chen A."/>
            <person name="Palaniappan K."/>
            <person name="Land M."/>
            <person name="Hauser L."/>
            <person name="Chang Y.J."/>
            <person name="Jeffries C.D."/>
            <person name="Rohde M."/>
            <person name="Goker M."/>
            <person name="Tindall B.J."/>
            <person name="Detter J.C."/>
            <person name="Woyke T."/>
            <person name="Bristow J."/>
            <person name="Eisen J.A."/>
            <person name="Markowitz V."/>
            <person name="Hugenholtz P."/>
            <person name="Klenk H.P."/>
            <person name="Kyrpides N.C."/>
        </authorList>
    </citation>
    <scope>NUCLEOTIDE SEQUENCE [LARGE SCALE GENOMIC DNA]</scope>
    <source>
        <strain evidence="15">DSM 17132 / JCM 16389 / KACC 11308 / NBRC 106382 / 4M15</strain>
    </source>
</reference>
<dbReference type="PANTHER" id="PTHR47755:SF1">
    <property type="entry name" value="CELL DIVISION PROTEIN FTSX"/>
    <property type="match status" value="1"/>
</dbReference>
<dbReference type="STRING" id="649349.Lbys_0063"/>
<dbReference type="Pfam" id="PF02687">
    <property type="entry name" value="FtsX"/>
    <property type="match status" value="1"/>
</dbReference>
<dbReference type="GO" id="GO:0051301">
    <property type="term" value="P:cell division"/>
    <property type="evidence" value="ECO:0007669"/>
    <property type="project" value="UniProtKB-KW"/>
</dbReference>
<dbReference type="Gene3D" id="3.30.70.3040">
    <property type="match status" value="1"/>
</dbReference>
<dbReference type="InterPro" id="IPR003838">
    <property type="entry name" value="ABC3_permease_C"/>
</dbReference>
<evidence type="ECO:0000256" key="10">
    <source>
        <dbReference type="PIRNR" id="PIRNR003097"/>
    </source>
</evidence>
<comment type="similarity">
    <text evidence="2 10">Belongs to the ABC-4 integral membrane protein family. FtsX subfamily.</text>
</comment>
<feature type="domain" description="ABC3 transporter permease C-terminal" evidence="12">
    <location>
        <begin position="170"/>
        <end position="286"/>
    </location>
</feature>
<keyword evidence="8 10" id="KW-0472">Membrane</keyword>
<accession>E4RS43</accession>
<feature type="domain" description="FtsX extracellular" evidence="13">
    <location>
        <begin position="47"/>
        <end position="147"/>
    </location>
</feature>
<dbReference type="InterPro" id="IPR004513">
    <property type="entry name" value="FtsX"/>
</dbReference>
<evidence type="ECO:0000256" key="6">
    <source>
        <dbReference type="ARBA" id="ARBA00022692"/>
    </source>
</evidence>
<keyword evidence="15" id="KW-1185">Reference proteome</keyword>
<evidence type="ECO:0000256" key="5">
    <source>
        <dbReference type="ARBA" id="ARBA00022618"/>
    </source>
</evidence>
<evidence type="ECO:0000256" key="8">
    <source>
        <dbReference type="ARBA" id="ARBA00023136"/>
    </source>
</evidence>
<keyword evidence="5 10" id="KW-0132">Cell division</keyword>
<proteinExistence type="inferred from homology"/>
<dbReference type="HOGENOM" id="CLU_073546_3_0_10"/>
<evidence type="ECO:0000313" key="15">
    <source>
        <dbReference type="Proteomes" id="UP000007435"/>
    </source>
</evidence>
<dbReference type="PANTHER" id="PTHR47755">
    <property type="entry name" value="CELL DIVISION PROTEIN FTSX"/>
    <property type="match status" value="1"/>
</dbReference>
<comment type="subcellular location">
    <subcellularLocation>
        <location evidence="1">Cell membrane</location>
        <topology evidence="1">Multi-pass membrane protein</topology>
    </subcellularLocation>
</comment>
<evidence type="ECO:0000256" key="11">
    <source>
        <dbReference type="SAM" id="Phobius"/>
    </source>
</evidence>
<feature type="transmembrane region" description="Helical" evidence="11">
    <location>
        <begin position="258"/>
        <end position="277"/>
    </location>
</feature>
<dbReference type="Proteomes" id="UP000007435">
    <property type="component" value="Chromosome"/>
</dbReference>
<evidence type="ECO:0000256" key="2">
    <source>
        <dbReference type="ARBA" id="ARBA00007379"/>
    </source>
</evidence>
<feature type="transmembrane region" description="Helical" evidence="11">
    <location>
        <begin position="12"/>
        <end position="34"/>
    </location>
</feature>
<gene>
    <name evidence="14" type="ordered locus">Lbys_0063</name>
</gene>
<evidence type="ECO:0000256" key="4">
    <source>
        <dbReference type="ARBA" id="ARBA00022475"/>
    </source>
</evidence>
<name>E4RS43_LEAB4</name>
<reference key="1">
    <citation type="submission" date="2010-11" db="EMBL/GenBank/DDBJ databases">
        <title>The complete genome of Leadbetterella byssophila DSM 17132.</title>
        <authorList>
            <consortium name="US DOE Joint Genome Institute (JGI-PGF)"/>
            <person name="Lucas S."/>
            <person name="Copeland A."/>
            <person name="Lapidus A."/>
            <person name="Glavina del Rio T."/>
            <person name="Dalin E."/>
            <person name="Tice H."/>
            <person name="Bruce D."/>
            <person name="Goodwin L."/>
            <person name="Pitluck S."/>
            <person name="Kyrpides N."/>
            <person name="Mavromatis K."/>
            <person name="Ivanova N."/>
            <person name="Teshima H."/>
            <person name="Brettin T."/>
            <person name="Detter J.C."/>
            <person name="Han C."/>
            <person name="Tapia R."/>
            <person name="Land M."/>
            <person name="Hauser L."/>
            <person name="Markowitz V."/>
            <person name="Cheng J.-F."/>
            <person name="Hugenholtz P."/>
            <person name="Woyke T."/>
            <person name="Wu D."/>
            <person name="Tindall B."/>
            <person name="Pomrenke H.G."/>
            <person name="Brambilla E."/>
            <person name="Klenk H.-P."/>
            <person name="Eisen J.A."/>
        </authorList>
    </citation>
    <scope>NUCLEOTIDE SEQUENCE [LARGE SCALE GENOMIC DNA]</scope>
    <source>
        <strain>DSM 17132</strain>
    </source>
</reference>
<dbReference type="GO" id="GO:0005886">
    <property type="term" value="C:plasma membrane"/>
    <property type="evidence" value="ECO:0007669"/>
    <property type="project" value="UniProtKB-SubCell"/>
</dbReference>
<dbReference type="PIRSF" id="PIRSF003097">
    <property type="entry name" value="FtsX"/>
    <property type="match status" value="1"/>
</dbReference>
<keyword evidence="6 11" id="KW-0812">Transmembrane</keyword>
<dbReference type="Pfam" id="PF18075">
    <property type="entry name" value="FtsX_ECD"/>
    <property type="match status" value="1"/>
</dbReference>
<evidence type="ECO:0000256" key="3">
    <source>
        <dbReference type="ARBA" id="ARBA00021907"/>
    </source>
</evidence>
<organism evidence="14 15">
    <name type="scientific">Leadbetterella byssophila (strain DSM 17132 / JCM 16389 / KACC 11308 / NBRC 106382 / 4M15)</name>
    <dbReference type="NCBI Taxonomy" id="649349"/>
    <lineage>
        <taxon>Bacteria</taxon>
        <taxon>Pseudomonadati</taxon>
        <taxon>Bacteroidota</taxon>
        <taxon>Cytophagia</taxon>
        <taxon>Cytophagales</taxon>
        <taxon>Leadbetterellaceae</taxon>
        <taxon>Leadbetterella</taxon>
    </lineage>
</organism>